<dbReference type="AlphaFoldDB" id="K9TPM1"/>
<dbReference type="EMBL" id="CP003607">
    <property type="protein sequence ID" value="AFY84505.1"/>
    <property type="molecule type" value="Genomic_DNA"/>
</dbReference>
<gene>
    <name evidence="2" type="ORF">Oscil6304_5001</name>
</gene>
<dbReference type="KEGG" id="oac:Oscil6304_5001"/>
<dbReference type="Gene3D" id="3.40.50.720">
    <property type="entry name" value="NAD(P)-binding Rossmann-like Domain"/>
    <property type="match status" value="1"/>
</dbReference>
<dbReference type="InterPro" id="IPR051783">
    <property type="entry name" value="NAD(P)-dependent_oxidoreduct"/>
</dbReference>
<organism evidence="2 3">
    <name type="scientific">Oscillatoria acuminata PCC 6304</name>
    <dbReference type="NCBI Taxonomy" id="56110"/>
    <lineage>
        <taxon>Bacteria</taxon>
        <taxon>Bacillati</taxon>
        <taxon>Cyanobacteriota</taxon>
        <taxon>Cyanophyceae</taxon>
        <taxon>Oscillatoriophycideae</taxon>
        <taxon>Oscillatoriales</taxon>
        <taxon>Oscillatoriaceae</taxon>
        <taxon>Oscillatoria</taxon>
    </lineage>
</organism>
<dbReference type="OrthoDB" id="9808276at2"/>
<evidence type="ECO:0000313" key="2">
    <source>
        <dbReference type="EMBL" id="AFY84505.1"/>
    </source>
</evidence>
<dbReference type="InterPro" id="IPR001509">
    <property type="entry name" value="Epimerase_deHydtase"/>
</dbReference>
<dbReference type="PANTHER" id="PTHR48079:SF6">
    <property type="entry name" value="NAD(P)-BINDING DOMAIN-CONTAINING PROTEIN-RELATED"/>
    <property type="match status" value="1"/>
</dbReference>
<dbReference type="SUPFAM" id="SSF51735">
    <property type="entry name" value="NAD(P)-binding Rossmann-fold domains"/>
    <property type="match status" value="1"/>
</dbReference>
<accession>K9TPM1</accession>
<dbReference type="eggNOG" id="COG0451">
    <property type="taxonomic scope" value="Bacteria"/>
</dbReference>
<sequence length="275" mass="30618">MGLNIGIIGCGYVGTSVARRWREGGHSITATTTRTDRREELEQVAQQVVVLQGNDSEALASLVQNQDVILLSVAASRGGDYQKTYLETAKTLVPVLQQSPRVQQVIYTSSSSVYGDHQGAYVDETTSLAPGNQNAEVLAQTEQVLLTAQSDRLKVCILRLAGIYGPDRELLKIFSRFAGKTRPGSGEYWSNWVHLEDIVEAIAFVCLHRCQGIYNLVNDVPRPMRELMDRLCEVHNLAPISWDPSVPLERSYHARLSNQKLKNAGFQFQYPQTLL</sequence>
<evidence type="ECO:0000259" key="1">
    <source>
        <dbReference type="Pfam" id="PF01370"/>
    </source>
</evidence>
<dbReference type="GO" id="GO:0005737">
    <property type="term" value="C:cytoplasm"/>
    <property type="evidence" value="ECO:0007669"/>
    <property type="project" value="TreeGrafter"/>
</dbReference>
<keyword evidence="3" id="KW-1185">Reference proteome</keyword>
<feature type="domain" description="NAD-dependent epimerase/dehydratase" evidence="1">
    <location>
        <begin position="10"/>
        <end position="215"/>
    </location>
</feature>
<dbReference type="RefSeq" id="WP_015151120.1">
    <property type="nucleotide sequence ID" value="NC_019693.1"/>
</dbReference>
<name>K9TPM1_9CYAN</name>
<dbReference type="InParanoid" id="K9TPM1"/>
<dbReference type="Pfam" id="PF01370">
    <property type="entry name" value="Epimerase"/>
    <property type="match status" value="1"/>
</dbReference>
<protein>
    <submittedName>
        <fullName evidence="2">NAD dependent epimerase/dehydratase family protein</fullName>
    </submittedName>
</protein>
<dbReference type="Proteomes" id="UP000010367">
    <property type="component" value="Chromosome"/>
</dbReference>
<dbReference type="GO" id="GO:0004029">
    <property type="term" value="F:aldehyde dehydrogenase (NAD+) activity"/>
    <property type="evidence" value="ECO:0007669"/>
    <property type="project" value="TreeGrafter"/>
</dbReference>
<dbReference type="PANTHER" id="PTHR48079">
    <property type="entry name" value="PROTEIN YEEZ"/>
    <property type="match status" value="1"/>
</dbReference>
<dbReference type="HOGENOM" id="CLU_007383_11_0_3"/>
<dbReference type="PATRIC" id="fig|56110.3.peg.6110"/>
<dbReference type="InterPro" id="IPR036291">
    <property type="entry name" value="NAD(P)-bd_dom_sf"/>
</dbReference>
<reference evidence="2 3" key="1">
    <citation type="submission" date="2012-06" db="EMBL/GenBank/DDBJ databases">
        <title>Finished chromosome of genome of Oscillatoria acuminata PCC 6304.</title>
        <authorList>
            <consortium name="US DOE Joint Genome Institute"/>
            <person name="Gugger M."/>
            <person name="Coursin T."/>
            <person name="Rippka R."/>
            <person name="Tandeau De Marsac N."/>
            <person name="Huntemann M."/>
            <person name="Wei C.-L."/>
            <person name="Han J."/>
            <person name="Detter J.C."/>
            <person name="Han C."/>
            <person name="Tapia R."/>
            <person name="Davenport K."/>
            <person name="Daligault H."/>
            <person name="Erkkila T."/>
            <person name="Gu W."/>
            <person name="Munk A.C.C."/>
            <person name="Teshima H."/>
            <person name="Xu Y."/>
            <person name="Chain P."/>
            <person name="Chen A."/>
            <person name="Krypides N."/>
            <person name="Mavromatis K."/>
            <person name="Markowitz V."/>
            <person name="Szeto E."/>
            <person name="Ivanova N."/>
            <person name="Mikhailova N."/>
            <person name="Ovchinnikova G."/>
            <person name="Pagani I."/>
            <person name="Pati A."/>
            <person name="Goodwin L."/>
            <person name="Peters L."/>
            <person name="Pitluck S."/>
            <person name="Woyke T."/>
            <person name="Kerfeld C."/>
        </authorList>
    </citation>
    <scope>NUCLEOTIDE SEQUENCE [LARGE SCALE GENOMIC DNA]</scope>
    <source>
        <strain evidence="2 3">PCC 6304</strain>
    </source>
</reference>
<dbReference type="CDD" id="cd05266">
    <property type="entry name" value="SDR_a4"/>
    <property type="match status" value="1"/>
</dbReference>
<proteinExistence type="predicted"/>
<dbReference type="STRING" id="56110.Oscil6304_5001"/>
<evidence type="ECO:0000313" key="3">
    <source>
        <dbReference type="Proteomes" id="UP000010367"/>
    </source>
</evidence>